<dbReference type="InterPro" id="IPR009833">
    <property type="entry name" value="DUF1398"/>
</dbReference>
<name>A0A3Q8X263_9BACL</name>
<dbReference type="InterPro" id="IPR036696">
    <property type="entry name" value="YdfO-like_sf"/>
</dbReference>
<dbReference type="EMBL" id="CP034437">
    <property type="protein sequence ID" value="AZN38786.1"/>
    <property type="molecule type" value="Genomic_DNA"/>
</dbReference>
<dbReference type="AlphaFoldDB" id="A0A3Q8X263"/>
<dbReference type="Pfam" id="PF07166">
    <property type="entry name" value="DUF1398"/>
    <property type="match status" value="1"/>
</dbReference>
<dbReference type="OrthoDB" id="2871952at2"/>
<protein>
    <submittedName>
        <fullName evidence="1">DUF1398 domain-containing protein</fullName>
    </submittedName>
</protein>
<dbReference type="SUPFAM" id="SSF160419">
    <property type="entry name" value="YdfO-like"/>
    <property type="match status" value="1"/>
</dbReference>
<dbReference type="RefSeq" id="WP_126012239.1">
    <property type="nucleotide sequence ID" value="NZ_CP034437.1"/>
</dbReference>
<dbReference type="Proteomes" id="UP000272528">
    <property type="component" value="Chromosome"/>
</dbReference>
<reference evidence="2" key="1">
    <citation type="submission" date="2018-12" db="EMBL/GenBank/DDBJ databases">
        <title>Genome sequence of Peanibacillus sp.</title>
        <authorList>
            <person name="Subramani G."/>
            <person name="Srinivasan S."/>
            <person name="Kim M.K."/>
        </authorList>
    </citation>
    <scope>NUCLEOTIDE SEQUENCE [LARGE SCALE GENOMIC DNA]</scope>
    <source>
        <strain evidence="2">18JY67-1</strain>
    </source>
</reference>
<accession>A0A3Q8X263</accession>
<organism evidence="1 2">
    <name type="scientific">Paenibacillus albus</name>
    <dbReference type="NCBI Taxonomy" id="2495582"/>
    <lineage>
        <taxon>Bacteria</taxon>
        <taxon>Bacillati</taxon>
        <taxon>Bacillota</taxon>
        <taxon>Bacilli</taxon>
        <taxon>Bacillales</taxon>
        <taxon>Paenibacillaceae</taxon>
        <taxon>Paenibacillus</taxon>
    </lineage>
</organism>
<dbReference type="Gene3D" id="3.30.1810.10">
    <property type="entry name" value="YdfO-like"/>
    <property type="match status" value="1"/>
</dbReference>
<gene>
    <name evidence="1" type="ORF">EJC50_03165</name>
</gene>
<evidence type="ECO:0000313" key="1">
    <source>
        <dbReference type="EMBL" id="AZN38786.1"/>
    </source>
</evidence>
<evidence type="ECO:0000313" key="2">
    <source>
        <dbReference type="Proteomes" id="UP000272528"/>
    </source>
</evidence>
<sequence length="132" mass="15080">MNIEEVKRISKVSKLEKWPYPRTFQELLAAGVVSYRTSIANNQTVFMGEDNQYEESNGTTGAALEVAEQFQGDAVRQGLQHHQQHRTPFTAFIQDMADAGVQYYEVRMKERLINYTSGKPGETYEEAIPPFE</sequence>
<proteinExistence type="predicted"/>
<dbReference type="KEGG" id="palb:EJC50_03165"/>
<keyword evidence="2" id="KW-1185">Reference proteome</keyword>